<evidence type="ECO:0000313" key="1">
    <source>
        <dbReference type="EMBL" id="GAA5802896.1"/>
    </source>
</evidence>
<dbReference type="Proteomes" id="UP001476247">
    <property type="component" value="Unassembled WGS sequence"/>
</dbReference>
<name>A0ABP9Y7F0_9FUNG</name>
<comment type="caution">
    <text evidence="1">The sequence shown here is derived from an EMBL/GenBank/DDBJ whole genome shotgun (WGS) entry which is preliminary data.</text>
</comment>
<sequence>MLKLKVTFKVCDLPTTVWYIIFTLIKPNDLQTLLCVNHRMRHCVLSHSPRLKQQFPSTRPNYLEVEIRTTNVLVLSSRYFSFEWGMEVFNHFYNVETLEVITTEPGSKLIKRVCAVISQSDNVKNIIVPSKDILRWKRYIDKSVSVSGLPVTYPFINNAAEDPIPTPYNSPYTCLIECLNIYRKSVLEKFNLSSKFNQPTEPLSLNGIMILSNKYGDEYNMLVREWESHVLRNVEILTKDALVPIEEVTVIADYVNQVAESSKKSLATAKYLVQVIKSGNCGSESISSCIQTLENILNKITYTWNPLEMSEDTLNMSLFDPVFNHFVDKISHSKYHGADHELFESRKRKLEQATFNHQSTNDIRGRKPDRSIEVLQSHTSYKPHVLLVEIKTQYQARHSPDLVKLCTELKDCIDIAIKNGMKRDRCFAVGLLVEGRECTLFVACSPEKHFYPVTEVSSFYLPTCYKDLGVLKDTVLGLCLCRNLVLRYIGFHLDQSNFGNGSEDVRLNCASPKRHIEYYV</sequence>
<dbReference type="EMBL" id="BAABUJ010000025">
    <property type="protein sequence ID" value="GAA5802896.1"/>
    <property type="molecule type" value="Genomic_DNA"/>
</dbReference>
<reference evidence="1 2" key="1">
    <citation type="submission" date="2024-04" db="EMBL/GenBank/DDBJ databases">
        <title>genome sequences of Mucor flavus KT1a and Helicostylum pulchrum KT1b strains isolation_sourced from the surface of a dry-aged beef.</title>
        <authorList>
            <person name="Toyotome T."/>
            <person name="Hosono M."/>
            <person name="Torimaru M."/>
            <person name="Fukuda K."/>
            <person name="Mikami N."/>
        </authorList>
    </citation>
    <scope>NUCLEOTIDE SEQUENCE [LARGE SCALE GENOMIC DNA]</scope>
    <source>
        <strain evidence="1 2">KT1b</strain>
    </source>
</reference>
<gene>
    <name evidence="1" type="ORF">HPULCUR_008371</name>
</gene>
<organism evidence="1 2">
    <name type="scientific">Helicostylum pulchrum</name>
    <dbReference type="NCBI Taxonomy" id="562976"/>
    <lineage>
        <taxon>Eukaryota</taxon>
        <taxon>Fungi</taxon>
        <taxon>Fungi incertae sedis</taxon>
        <taxon>Mucoromycota</taxon>
        <taxon>Mucoromycotina</taxon>
        <taxon>Mucoromycetes</taxon>
        <taxon>Mucorales</taxon>
        <taxon>Mucorineae</taxon>
        <taxon>Mucoraceae</taxon>
        <taxon>Helicostylum</taxon>
    </lineage>
</organism>
<accession>A0ABP9Y7F0</accession>
<protein>
    <recommendedName>
        <fullName evidence="3">F-box domain-containing protein</fullName>
    </recommendedName>
</protein>
<proteinExistence type="predicted"/>
<evidence type="ECO:0000313" key="2">
    <source>
        <dbReference type="Proteomes" id="UP001476247"/>
    </source>
</evidence>
<keyword evidence="2" id="KW-1185">Reference proteome</keyword>
<evidence type="ECO:0008006" key="3">
    <source>
        <dbReference type="Google" id="ProtNLM"/>
    </source>
</evidence>